<evidence type="ECO:0000256" key="1">
    <source>
        <dbReference type="ARBA" id="ARBA00022801"/>
    </source>
</evidence>
<dbReference type="InterPro" id="IPR036680">
    <property type="entry name" value="SPOR-like_sf"/>
</dbReference>
<dbReference type="InterPro" id="IPR002508">
    <property type="entry name" value="MurNAc-LAA_cat"/>
</dbReference>
<feature type="domain" description="SPOR" evidence="2">
    <location>
        <begin position="217"/>
        <end position="257"/>
    </location>
</feature>
<proteinExistence type="predicted"/>
<evidence type="ECO:0000313" key="3">
    <source>
        <dbReference type="EMBL" id="MBC5995851.1"/>
    </source>
</evidence>
<comment type="caution">
    <text evidence="3">The sequence shown here is derived from an EMBL/GenBank/DDBJ whole genome shotgun (WGS) entry which is preliminary data.</text>
</comment>
<evidence type="ECO:0000259" key="2">
    <source>
        <dbReference type="PROSITE" id="PS51724"/>
    </source>
</evidence>
<dbReference type="PANTHER" id="PTHR30404:SF0">
    <property type="entry name" value="N-ACETYLMURAMOYL-L-ALANINE AMIDASE AMIC"/>
    <property type="match status" value="1"/>
</dbReference>
<dbReference type="EMBL" id="JACRWE010000002">
    <property type="protein sequence ID" value="MBC5995851.1"/>
    <property type="molecule type" value="Genomic_DNA"/>
</dbReference>
<dbReference type="PROSITE" id="PS51724">
    <property type="entry name" value="SPOR"/>
    <property type="match status" value="1"/>
</dbReference>
<dbReference type="CDD" id="cd02696">
    <property type="entry name" value="MurNAc-LAA"/>
    <property type="match status" value="1"/>
</dbReference>
<dbReference type="Gene3D" id="3.30.70.1070">
    <property type="entry name" value="Sporulation related repeat"/>
    <property type="match status" value="1"/>
</dbReference>
<dbReference type="SMART" id="SM00646">
    <property type="entry name" value="Ami_3"/>
    <property type="match status" value="1"/>
</dbReference>
<keyword evidence="1" id="KW-0378">Hydrolase</keyword>
<dbReference type="PANTHER" id="PTHR30404">
    <property type="entry name" value="N-ACETYLMURAMOYL-L-ALANINE AMIDASE"/>
    <property type="match status" value="1"/>
</dbReference>
<name>A0ABR7JLQ5_9FIRM</name>
<organism evidence="3 4">
    <name type="scientific">Romboutsia faecis</name>
    <dbReference type="NCBI Taxonomy" id="2764597"/>
    <lineage>
        <taxon>Bacteria</taxon>
        <taxon>Bacillati</taxon>
        <taxon>Bacillota</taxon>
        <taxon>Clostridia</taxon>
        <taxon>Peptostreptococcales</taxon>
        <taxon>Peptostreptococcaceae</taxon>
        <taxon>Romboutsia</taxon>
    </lineage>
</organism>
<dbReference type="Gene3D" id="3.40.630.40">
    <property type="entry name" value="Zn-dependent exopeptidases"/>
    <property type="match status" value="1"/>
</dbReference>
<accession>A0ABR7JLQ5</accession>
<reference evidence="3 4" key="1">
    <citation type="submission" date="2020-08" db="EMBL/GenBank/DDBJ databases">
        <authorList>
            <person name="Liu C."/>
            <person name="Sun Q."/>
        </authorList>
    </citation>
    <scope>NUCLEOTIDE SEQUENCE [LARGE SCALE GENOMIC DNA]</scope>
    <source>
        <strain evidence="3 4">NSJ-18</strain>
    </source>
</reference>
<protein>
    <submittedName>
        <fullName evidence="3">N-acetylmuramoyl-L-alanine amidase</fullName>
    </submittedName>
</protein>
<dbReference type="InterPro" id="IPR050695">
    <property type="entry name" value="N-acetylmuramoyl_amidase_3"/>
</dbReference>
<evidence type="ECO:0000313" key="4">
    <source>
        <dbReference type="Proteomes" id="UP000609849"/>
    </source>
</evidence>
<dbReference type="Proteomes" id="UP000609849">
    <property type="component" value="Unassembled WGS sequence"/>
</dbReference>
<dbReference type="SUPFAM" id="SSF110997">
    <property type="entry name" value="Sporulation related repeat"/>
    <property type="match status" value="1"/>
</dbReference>
<sequence>MSNLVILDSGHAEYVEGKQAPDKSLKEWDFNNQMQYKLKKRLEDHNISVYLTNPSPAKSNEMGLTKRATLANSYWSNRSKPNSLFISIHANAYGSTFNTARGTETYVAKNASSNSKKAAKYVNDEIVKAIKKIDSNGKDRGVKTENFTVIYKANMPSILIEYAFYTNKDDLNILKNNKDNLVEATVIAICKYFNITYKSPTSNNDTNKNESNNNTSEDSNLYYRVIAGSYKNKDNANKMVKELKSKGYSAFIVNYKE</sequence>
<dbReference type="RefSeq" id="WP_153923755.1">
    <property type="nucleotide sequence ID" value="NZ_JACRWE010000002.1"/>
</dbReference>
<keyword evidence="4" id="KW-1185">Reference proteome</keyword>
<gene>
    <name evidence="3" type="ORF">H8923_03695</name>
</gene>
<dbReference type="Pfam" id="PF05036">
    <property type="entry name" value="SPOR"/>
    <property type="match status" value="1"/>
</dbReference>
<dbReference type="Pfam" id="PF01520">
    <property type="entry name" value="Amidase_3"/>
    <property type="match status" value="1"/>
</dbReference>
<dbReference type="SUPFAM" id="SSF53187">
    <property type="entry name" value="Zn-dependent exopeptidases"/>
    <property type="match status" value="1"/>
</dbReference>
<dbReference type="InterPro" id="IPR007730">
    <property type="entry name" value="SPOR-like_dom"/>
</dbReference>